<evidence type="ECO:0000313" key="3">
    <source>
        <dbReference type="Proteomes" id="UP000028924"/>
    </source>
</evidence>
<dbReference type="KEGG" id="apro:F751_4032"/>
<dbReference type="RefSeq" id="XP_011396885.1">
    <property type="nucleotide sequence ID" value="XM_011398583.1"/>
</dbReference>
<organism evidence="2 3">
    <name type="scientific">Auxenochlorella protothecoides</name>
    <name type="common">Green microalga</name>
    <name type="synonym">Chlorella protothecoides</name>
    <dbReference type="NCBI Taxonomy" id="3075"/>
    <lineage>
        <taxon>Eukaryota</taxon>
        <taxon>Viridiplantae</taxon>
        <taxon>Chlorophyta</taxon>
        <taxon>core chlorophytes</taxon>
        <taxon>Trebouxiophyceae</taxon>
        <taxon>Chlorellales</taxon>
        <taxon>Chlorellaceae</taxon>
        <taxon>Auxenochlorella</taxon>
    </lineage>
</organism>
<evidence type="ECO:0000256" key="1">
    <source>
        <dbReference type="SAM" id="MobiDB-lite"/>
    </source>
</evidence>
<evidence type="ECO:0000313" key="2">
    <source>
        <dbReference type="EMBL" id="KFM24007.1"/>
    </source>
</evidence>
<protein>
    <submittedName>
        <fullName evidence="2">Uncharacterized protein</fullName>
    </submittedName>
</protein>
<accession>A0A087SE53</accession>
<dbReference type="GeneID" id="23615423"/>
<name>A0A087SE53_AUXPR</name>
<dbReference type="Proteomes" id="UP000028924">
    <property type="component" value="Unassembled WGS sequence"/>
</dbReference>
<keyword evidence="3" id="KW-1185">Reference proteome</keyword>
<feature type="region of interest" description="Disordered" evidence="1">
    <location>
        <begin position="1"/>
        <end position="25"/>
    </location>
</feature>
<sequence>MQSTSCSGKGGRQVCRSRVGSRGNEASGYYKWSLFNQNKKQESARTAEHEHELPFCLTTRPCGRADCAAFLRKREIPDGKSLLSRT</sequence>
<reference evidence="2 3" key="1">
    <citation type="journal article" date="2014" name="BMC Genomics">
        <title>Oil accumulation mechanisms of the oleaginous microalga Chlorella protothecoides revealed through its genome, transcriptomes, and proteomes.</title>
        <authorList>
            <person name="Gao C."/>
            <person name="Wang Y."/>
            <person name="Shen Y."/>
            <person name="Yan D."/>
            <person name="He X."/>
            <person name="Dai J."/>
            <person name="Wu Q."/>
        </authorList>
    </citation>
    <scope>NUCLEOTIDE SEQUENCE [LARGE SCALE GENOMIC DNA]</scope>
    <source>
        <strain evidence="2 3">0710</strain>
    </source>
</reference>
<dbReference type="EMBL" id="KL662103">
    <property type="protein sequence ID" value="KFM24007.1"/>
    <property type="molecule type" value="Genomic_DNA"/>
</dbReference>
<proteinExistence type="predicted"/>
<dbReference type="AlphaFoldDB" id="A0A087SE53"/>
<gene>
    <name evidence="2" type="ORF">F751_4032</name>
</gene>